<evidence type="ECO:0000313" key="3">
    <source>
        <dbReference type="EMBL" id="KAK9143997.1"/>
    </source>
</evidence>
<dbReference type="InterPro" id="IPR015655">
    <property type="entry name" value="PP2C"/>
</dbReference>
<dbReference type="PANTHER" id="PTHR47992">
    <property type="entry name" value="PROTEIN PHOSPHATASE"/>
    <property type="match status" value="1"/>
</dbReference>
<name>A0AAP0K195_9MAGN</name>
<sequence length="223" mass="24092">MERGFGRVDEEVRERGVEMESINSVGSTAVVALVNSKRVVVANCGDSRAVLSRAGAALPLSHDHKPDRPDEMERVEAAGGRVVDWYGCRIFGVLATSRSIGDQYLKPYVISVPEVTVKDRTEEDEFLILASDGLWDVMSNEVACKMVRKCFECARLRDEERRSRAKDDAAESSSGGSGCSSCSSSGESTPAEAAAMLAELALARGSKDNITIVVVDLFINKPT</sequence>
<comment type="caution">
    <text evidence="3">The sequence shown here is derived from an EMBL/GenBank/DDBJ whole genome shotgun (WGS) entry which is preliminary data.</text>
</comment>
<dbReference type="CDD" id="cd00143">
    <property type="entry name" value="PP2Cc"/>
    <property type="match status" value="1"/>
</dbReference>
<evidence type="ECO:0000313" key="4">
    <source>
        <dbReference type="Proteomes" id="UP001420932"/>
    </source>
</evidence>
<dbReference type="Proteomes" id="UP001420932">
    <property type="component" value="Unassembled WGS sequence"/>
</dbReference>
<dbReference type="Pfam" id="PF00481">
    <property type="entry name" value="PP2C"/>
    <property type="match status" value="1"/>
</dbReference>
<feature type="region of interest" description="Disordered" evidence="1">
    <location>
        <begin position="162"/>
        <end position="184"/>
    </location>
</feature>
<dbReference type="SUPFAM" id="SSF81606">
    <property type="entry name" value="PP2C-like"/>
    <property type="match status" value="1"/>
</dbReference>
<dbReference type="PROSITE" id="PS51746">
    <property type="entry name" value="PPM_2"/>
    <property type="match status" value="1"/>
</dbReference>
<dbReference type="EMBL" id="JBBNAF010000005">
    <property type="protein sequence ID" value="KAK9143997.1"/>
    <property type="molecule type" value="Genomic_DNA"/>
</dbReference>
<dbReference type="FunFam" id="3.60.40.10:FF:000291">
    <property type="entry name" value="Protein phosphatase 2C 50"/>
    <property type="match status" value="1"/>
</dbReference>
<gene>
    <name evidence="3" type="ORF">Syun_013397</name>
</gene>
<dbReference type="InterPro" id="IPR001932">
    <property type="entry name" value="PPM-type_phosphatase-like_dom"/>
</dbReference>
<dbReference type="InterPro" id="IPR036457">
    <property type="entry name" value="PPM-type-like_dom_sf"/>
</dbReference>
<reference evidence="3 4" key="1">
    <citation type="submission" date="2024-01" db="EMBL/GenBank/DDBJ databases">
        <title>Genome assemblies of Stephania.</title>
        <authorList>
            <person name="Yang L."/>
        </authorList>
    </citation>
    <scope>NUCLEOTIDE SEQUENCE [LARGE SCALE GENOMIC DNA]</scope>
    <source>
        <strain evidence="3">YNDBR</strain>
        <tissue evidence="3">Leaf</tissue>
    </source>
</reference>
<dbReference type="AlphaFoldDB" id="A0AAP0K195"/>
<protein>
    <recommendedName>
        <fullName evidence="2">PPM-type phosphatase domain-containing protein</fullName>
    </recommendedName>
</protein>
<dbReference type="SMART" id="SM00332">
    <property type="entry name" value="PP2Cc"/>
    <property type="match status" value="1"/>
</dbReference>
<dbReference type="Gene3D" id="3.60.40.10">
    <property type="entry name" value="PPM-type phosphatase domain"/>
    <property type="match status" value="1"/>
</dbReference>
<feature type="compositionally biased region" description="Low complexity" evidence="1">
    <location>
        <begin position="171"/>
        <end position="184"/>
    </location>
</feature>
<evidence type="ECO:0000259" key="2">
    <source>
        <dbReference type="PROSITE" id="PS51746"/>
    </source>
</evidence>
<organism evidence="3 4">
    <name type="scientific">Stephania yunnanensis</name>
    <dbReference type="NCBI Taxonomy" id="152371"/>
    <lineage>
        <taxon>Eukaryota</taxon>
        <taxon>Viridiplantae</taxon>
        <taxon>Streptophyta</taxon>
        <taxon>Embryophyta</taxon>
        <taxon>Tracheophyta</taxon>
        <taxon>Spermatophyta</taxon>
        <taxon>Magnoliopsida</taxon>
        <taxon>Ranunculales</taxon>
        <taxon>Menispermaceae</taxon>
        <taxon>Menispermoideae</taxon>
        <taxon>Cissampelideae</taxon>
        <taxon>Stephania</taxon>
    </lineage>
</organism>
<keyword evidence="4" id="KW-1185">Reference proteome</keyword>
<accession>A0AAP0K195</accession>
<evidence type="ECO:0000256" key="1">
    <source>
        <dbReference type="SAM" id="MobiDB-lite"/>
    </source>
</evidence>
<proteinExistence type="predicted"/>
<dbReference type="GO" id="GO:0004722">
    <property type="term" value="F:protein serine/threonine phosphatase activity"/>
    <property type="evidence" value="ECO:0007669"/>
    <property type="project" value="InterPro"/>
</dbReference>
<feature type="domain" description="PPM-type phosphatase" evidence="2">
    <location>
        <begin position="1"/>
        <end position="217"/>
    </location>
</feature>